<feature type="domain" description="HTH hxlR-type" evidence="4">
    <location>
        <begin position="19"/>
        <end position="119"/>
    </location>
</feature>
<dbReference type="SUPFAM" id="SSF46785">
    <property type="entry name" value="Winged helix' DNA-binding domain"/>
    <property type="match status" value="1"/>
</dbReference>
<dbReference type="RefSeq" id="WP_353899830.1">
    <property type="nucleotide sequence ID" value="NZ_CP158970.1"/>
</dbReference>
<gene>
    <name evidence="5" type="ORF">ACFPZ4_06710</name>
</gene>
<dbReference type="Pfam" id="PF01638">
    <property type="entry name" value="HxlR"/>
    <property type="match status" value="1"/>
</dbReference>
<dbReference type="PANTHER" id="PTHR33204:SF18">
    <property type="entry name" value="TRANSCRIPTIONAL REGULATORY PROTEIN"/>
    <property type="match status" value="1"/>
</dbReference>
<evidence type="ECO:0000256" key="2">
    <source>
        <dbReference type="ARBA" id="ARBA00023125"/>
    </source>
</evidence>
<accession>A0ABW1HI50</accession>
<keyword evidence="3" id="KW-0804">Transcription</keyword>
<protein>
    <submittedName>
        <fullName evidence="5">Winged helix-turn-helix transcriptional regulator</fullName>
    </submittedName>
</protein>
<dbReference type="EMBL" id="JBHSQQ010000022">
    <property type="protein sequence ID" value="MFC5941167.1"/>
    <property type="molecule type" value="Genomic_DNA"/>
</dbReference>
<dbReference type="PANTHER" id="PTHR33204">
    <property type="entry name" value="TRANSCRIPTIONAL REGULATOR, MARR FAMILY"/>
    <property type="match status" value="1"/>
</dbReference>
<keyword evidence="6" id="KW-1185">Reference proteome</keyword>
<dbReference type="InterPro" id="IPR002577">
    <property type="entry name" value="HTH_HxlR"/>
</dbReference>
<dbReference type="InterPro" id="IPR036390">
    <property type="entry name" value="WH_DNA-bd_sf"/>
</dbReference>
<evidence type="ECO:0000259" key="4">
    <source>
        <dbReference type="PROSITE" id="PS51118"/>
    </source>
</evidence>
<evidence type="ECO:0000313" key="6">
    <source>
        <dbReference type="Proteomes" id="UP001596207"/>
    </source>
</evidence>
<keyword evidence="2" id="KW-0238">DNA-binding</keyword>
<dbReference type="PROSITE" id="PS51118">
    <property type="entry name" value="HTH_HXLR"/>
    <property type="match status" value="1"/>
</dbReference>
<name>A0ABW1HI50_9ACTN</name>
<evidence type="ECO:0000313" key="5">
    <source>
        <dbReference type="EMBL" id="MFC5941167.1"/>
    </source>
</evidence>
<comment type="caution">
    <text evidence="5">The sequence shown here is derived from an EMBL/GenBank/DDBJ whole genome shotgun (WGS) entry which is preliminary data.</text>
</comment>
<proteinExistence type="predicted"/>
<dbReference type="Gene3D" id="1.10.10.10">
    <property type="entry name" value="Winged helix-like DNA-binding domain superfamily/Winged helix DNA-binding domain"/>
    <property type="match status" value="1"/>
</dbReference>
<dbReference type="InterPro" id="IPR036388">
    <property type="entry name" value="WH-like_DNA-bd_sf"/>
</dbReference>
<sequence>MSPSVGVGRLPVPDGKSGCPINLTVELLGDRWSLVVLRDLMFGGHRHFRELLTNSIEGIASNILASRLSKLVDAGLLSRHEDPTHRQKIDYRLTEAAIELVPLMAHLGAWGSRWLPTSPELSIRAQLLADGGPEMWQRFMDELRGTHLEGRPQPADGVLAELTLAYERARARASA</sequence>
<organism evidence="5 6">
    <name type="scientific">Micromonospora harpali</name>
    <dbReference type="NCBI Taxonomy" id="1490225"/>
    <lineage>
        <taxon>Bacteria</taxon>
        <taxon>Bacillati</taxon>
        <taxon>Actinomycetota</taxon>
        <taxon>Actinomycetes</taxon>
        <taxon>Micromonosporales</taxon>
        <taxon>Micromonosporaceae</taxon>
        <taxon>Micromonospora</taxon>
    </lineage>
</organism>
<evidence type="ECO:0000256" key="1">
    <source>
        <dbReference type="ARBA" id="ARBA00023015"/>
    </source>
</evidence>
<keyword evidence="1" id="KW-0805">Transcription regulation</keyword>
<reference evidence="6" key="1">
    <citation type="journal article" date="2019" name="Int. J. Syst. Evol. Microbiol.">
        <title>The Global Catalogue of Microorganisms (GCM) 10K type strain sequencing project: providing services to taxonomists for standard genome sequencing and annotation.</title>
        <authorList>
            <consortium name="The Broad Institute Genomics Platform"/>
            <consortium name="The Broad Institute Genome Sequencing Center for Infectious Disease"/>
            <person name="Wu L."/>
            <person name="Ma J."/>
        </authorList>
    </citation>
    <scope>NUCLEOTIDE SEQUENCE [LARGE SCALE GENOMIC DNA]</scope>
    <source>
        <strain evidence="6">CGMCC 4.7173</strain>
    </source>
</reference>
<evidence type="ECO:0000256" key="3">
    <source>
        <dbReference type="ARBA" id="ARBA00023163"/>
    </source>
</evidence>
<dbReference type="Proteomes" id="UP001596207">
    <property type="component" value="Unassembled WGS sequence"/>
</dbReference>